<feature type="compositionally biased region" description="Polar residues" evidence="1">
    <location>
        <begin position="26"/>
        <end position="38"/>
    </location>
</feature>
<sequence length="38" mass="4094">MVGLGVDNVVINNKNKKRESQHGKTHCSTGTGLNKKSI</sequence>
<feature type="region of interest" description="Disordered" evidence="1">
    <location>
        <begin position="13"/>
        <end position="38"/>
    </location>
</feature>
<protein>
    <submittedName>
        <fullName evidence="2">Uncharacterized protein</fullName>
    </submittedName>
</protein>
<feature type="compositionally biased region" description="Basic residues" evidence="1">
    <location>
        <begin position="14"/>
        <end position="25"/>
    </location>
</feature>
<reference evidence="2" key="2">
    <citation type="journal article" date="2015" name="Fish Shellfish Immunol.">
        <title>Early steps in the European eel (Anguilla anguilla)-Vibrio vulnificus interaction in the gills: Role of the RtxA13 toxin.</title>
        <authorList>
            <person name="Callol A."/>
            <person name="Pajuelo D."/>
            <person name="Ebbesson L."/>
            <person name="Teles M."/>
            <person name="MacKenzie S."/>
            <person name="Amaro C."/>
        </authorList>
    </citation>
    <scope>NUCLEOTIDE SEQUENCE</scope>
</reference>
<accession>A0A0E9U8E5</accession>
<organism evidence="2">
    <name type="scientific">Anguilla anguilla</name>
    <name type="common">European freshwater eel</name>
    <name type="synonym">Muraena anguilla</name>
    <dbReference type="NCBI Taxonomy" id="7936"/>
    <lineage>
        <taxon>Eukaryota</taxon>
        <taxon>Metazoa</taxon>
        <taxon>Chordata</taxon>
        <taxon>Craniata</taxon>
        <taxon>Vertebrata</taxon>
        <taxon>Euteleostomi</taxon>
        <taxon>Actinopterygii</taxon>
        <taxon>Neopterygii</taxon>
        <taxon>Teleostei</taxon>
        <taxon>Anguilliformes</taxon>
        <taxon>Anguillidae</taxon>
        <taxon>Anguilla</taxon>
    </lineage>
</organism>
<dbReference type="EMBL" id="GBXM01046388">
    <property type="protein sequence ID" value="JAH62189.1"/>
    <property type="molecule type" value="Transcribed_RNA"/>
</dbReference>
<proteinExistence type="predicted"/>
<evidence type="ECO:0000313" key="2">
    <source>
        <dbReference type="EMBL" id="JAH62189.1"/>
    </source>
</evidence>
<dbReference type="AlphaFoldDB" id="A0A0E9U8E5"/>
<reference evidence="2" key="1">
    <citation type="submission" date="2014-11" db="EMBL/GenBank/DDBJ databases">
        <authorList>
            <person name="Amaro Gonzalez C."/>
        </authorList>
    </citation>
    <scope>NUCLEOTIDE SEQUENCE</scope>
</reference>
<evidence type="ECO:0000256" key="1">
    <source>
        <dbReference type="SAM" id="MobiDB-lite"/>
    </source>
</evidence>
<name>A0A0E9U8E5_ANGAN</name>